<reference evidence="2 3" key="1">
    <citation type="submission" date="2009-12" db="EMBL/GenBank/DDBJ databases">
        <title>Genome Sequence of Prevotella timonensis CRIS 5C-B1.</title>
        <authorList>
            <person name="Durkin A.S."/>
            <person name="Madupu R."/>
            <person name="Torralba M."/>
            <person name="Methe B."/>
            <person name="Sutton G."/>
            <person name="Strausberg R.L."/>
            <person name="Nelson K.E."/>
        </authorList>
    </citation>
    <scope>NUCLEOTIDE SEQUENCE [LARGE SCALE GENOMIC DNA]</scope>
    <source>
        <strain evidence="2 3">CRIS 5C-B1</strain>
    </source>
</reference>
<dbReference type="Gene3D" id="6.10.140.920">
    <property type="match status" value="1"/>
</dbReference>
<accession>D1VZC9</accession>
<organism evidence="2 3">
    <name type="scientific">Hoylesella timonensis CRIS 5C-B1</name>
    <dbReference type="NCBI Taxonomy" id="679189"/>
    <lineage>
        <taxon>Bacteria</taxon>
        <taxon>Pseudomonadati</taxon>
        <taxon>Bacteroidota</taxon>
        <taxon>Bacteroidia</taxon>
        <taxon>Bacteroidales</taxon>
        <taxon>Prevotellaceae</taxon>
        <taxon>Hoylesella</taxon>
    </lineage>
</organism>
<dbReference type="Gene3D" id="3.30.930.30">
    <property type="match status" value="1"/>
</dbReference>
<protein>
    <submittedName>
        <fullName evidence="2">Plasmid recombination enzyme</fullName>
    </submittedName>
</protein>
<dbReference type="eggNOG" id="COG1196">
    <property type="taxonomic scope" value="Bacteria"/>
</dbReference>
<dbReference type="InterPro" id="IPR001668">
    <property type="entry name" value="Mob_Pre"/>
</dbReference>
<dbReference type="GO" id="GO:0006310">
    <property type="term" value="P:DNA recombination"/>
    <property type="evidence" value="ECO:0007669"/>
    <property type="project" value="InterPro"/>
</dbReference>
<dbReference type="Pfam" id="PF01076">
    <property type="entry name" value="Mob_Pre"/>
    <property type="match status" value="1"/>
</dbReference>
<proteinExistence type="predicted"/>
<keyword evidence="1" id="KW-0175">Coiled coil</keyword>
<evidence type="ECO:0000313" key="2">
    <source>
        <dbReference type="EMBL" id="EFA97520.1"/>
    </source>
</evidence>
<dbReference type="NCBIfam" id="NF041497">
    <property type="entry name" value="MobV"/>
    <property type="match status" value="1"/>
</dbReference>
<dbReference type="CDD" id="cd17242">
    <property type="entry name" value="MobM_relaxase"/>
    <property type="match status" value="1"/>
</dbReference>
<evidence type="ECO:0000313" key="3">
    <source>
        <dbReference type="Proteomes" id="UP000004001"/>
    </source>
</evidence>
<dbReference type="GO" id="GO:0003677">
    <property type="term" value="F:DNA binding"/>
    <property type="evidence" value="ECO:0007669"/>
    <property type="project" value="InterPro"/>
</dbReference>
<dbReference type="AlphaFoldDB" id="D1VZC9"/>
<keyword evidence="3" id="KW-1185">Reference proteome</keyword>
<dbReference type="RefSeq" id="WP_008123948.1">
    <property type="nucleotide sequence ID" value="NZ_ADEF01000031.1"/>
</dbReference>
<gene>
    <name evidence="2" type="ORF">HMPREF9019_1781</name>
</gene>
<comment type="caution">
    <text evidence="2">The sequence shown here is derived from an EMBL/GenBank/DDBJ whole genome shotgun (WGS) entry which is preliminary data.</text>
</comment>
<name>D1VZC9_9BACT</name>
<evidence type="ECO:0000256" key="1">
    <source>
        <dbReference type="SAM" id="Coils"/>
    </source>
</evidence>
<dbReference type="EMBL" id="ADEF01000031">
    <property type="protein sequence ID" value="EFA97520.1"/>
    <property type="molecule type" value="Genomic_DNA"/>
</dbReference>
<dbReference type="Proteomes" id="UP000004001">
    <property type="component" value="Unassembled WGS sequence"/>
</dbReference>
<feature type="coiled-coil region" evidence="1">
    <location>
        <begin position="249"/>
        <end position="356"/>
    </location>
</feature>
<sequence>MAKKYQVVHMGNLASMSTGEANEHQRRFTEKMWENRQNRRKNNMDRSRFGLNFELLRGGKMVLLGSEKSIKQRIEERYKEAGIQDPNVERMERYKLKGEVYTGKPYRTICELILGGNADFMRDLAFGDQKVDMKKGADNSHLVLHPEIIKWAKYVYKALAKRYGEENIVSFVVHVDESSPHVHCCILPIYYDENKGRNRVMYRDTFGGEATVLDELHDYMAEVNAKWGLEHGEPVSVTDNRHIPREEYYAMLGHEIQECEEKKSKLESAIKGLGTMIHHLTTERDECTAEIEELEEQLAQCQGDKSEIETLKARVSDLDARLADKRTKLMEADRKLKEANTRVRESVTNFENMEKANAIVQEELGKDVDSLFKTTFFDDAVDGVKTKLSNNPDLKLGDKAEVLNAMFYAGAEHMVDVVDKAKELFLAGINGAANAPASGSGGGGSTSDMPWRDKDEDLAKYLLRCLQASGRQVRAKHAKPKYKSRRS</sequence>